<dbReference type="InterPro" id="IPR004358">
    <property type="entry name" value="Sig_transdc_His_kin-like_C"/>
</dbReference>
<keyword evidence="7" id="KW-0808">Transferase</keyword>
<comment type="catalytic activity">
    <reaction evidence="1">
        <text>ATP + protein L-histidine = ADP + protein N-phospho-L-histidine.</text>
        <dbReference type="EC" id="2.7.13.3"/>
    </reaction>
</comment>
<evidence type="ECO:0000256" key="8">
    <source>
        <dbReference type="ARBA" id="ARBA00022692"/>
    </source>
</evidence>
<evidence type="ECO:0000313" key="20">
    <source>
        <dbReference type="Proteomes" id="UP000199541"/>
    </source>
</evidence>
<dbReference type="InterPro" id="IPR036890">
    <property type="entry name" value="HATPase_C_sf"/>
</dbReference>
<comment type="subcellular location">
    <subcellularLocation>
        <location evidence="2">Cell inner membrane</location>
        <topology evidence="2">Multi-pass membrane protein</topology>
    </subcellularLocation>
</comment>
<evidence type="ECO:0000256" key="7">
    <source>
        <dbReference type="ARBA" id="ARBA00022679"/>
    </source>
</evidence>
<dbReference type="GO" id="GO:0000155">
    <property type="term" value="F:phosphorelay sensor kinase activity"/>
    <property type="evidence" value="ECO:0007669"/>
    <property type="project" value="InterPro"/>
</dbReference>
<evidence type="ECO:0000256" key="2">
    <source>
        <dbReference type="ARBA" id="ARBA00004429"/>
    </source>
</evidence>
<dbReference type="SMART" id="SM00304">
    <property type="entry name" value="HAMP"/>
    <property type="match status" value="1"/>
</dbReference>
<keyword evidence="5" id="KW-0997">Cell inner membrane</keyword>
<dbReference type="SMART" id="SM00387">
    <property type="entry name" value="HATPase_c"/>
    <property type="match status" value="1"/>
</dbReference>
<keyword evidence="12 15" id="KW-1133">Transmembrane helix</keyword>
<dbReference type="RefSeq" id="WP_092164099.1">
    <property type="nucleotide sequence ID" value="NZ_BNAB01000014.1"/>
</dbReference>
<evidence type="ECO:0000256" key="9">
    <source>
        <dbReference type="ARBA" id="ARBA00022741"/>
    </source>
</evidence>
<keyword evidence="10 18" id="KW-0418">Kinase</keyword>
<dbReference type="PANTHER" id="PTHR44936:SF5">
    <property type="entry name" value="SENSOR HISTIDINE KINASE ENVZ"/>
    <property type="match status" value="1"/>
</dbReference>
<sequence length="473" mass="51303">MRRPVPRTLRGQLIVLIIAALAVAQAITLWLFIDQRALAVRSALSLEAADRAGNLVRLLSDAPPALAPEILRAANSPLVQFSIADKPAVAQGKQAGHTLIANRIRELLGPGGPRAIRVELHRGEGPMPMMPGASPRMMQMHAAMNAGRMSAVELSLSIALKDGRWLNMTSRFHDPPYQWVWSETATFALTAALLGLVLWLALGRLVRPLERLAATADRIGRGEAAGPIDIRGPEEMQHLAAAFAEMQARLQRFISERTRLLGALGHDLRSPLTALRVRAEMVDDDETRERIIAIIAEMQEMVEATLAFARGMATAERVDSVELSLFLGAIVDEFRDLGGEVALQGKDAKLRLRPNAMRRALRNLIENALRYGQRARITASVDKADAWITIDDDGPGIPDASLERVFDPFVRLEGSRSRETGGTGLGLSIARTIVHAHGGEITLRNRPEGGLQAQIRVPLGAGQVLQGAGVVTP</sequence>
<evidence type="ECO:0000259" key="16">
    <source>
        <dbReference type="PROSITE" id="PS50109"/>
    </source>
</evidence>
<evidence type="ECO:0000256" key="4">
    <source>
        <dbReference type="ARBA" id="ARBA00022475"/>
    </source>
</evidence>
<feature type="transmembrane region" description="Helical" evidence="15">
    <location>
        <begin position="12"/>
        <end position="33"/>
    </location>
</feature>
<dbReference type="Pfam" id="PF00672">
    <property type="entry name" value="HAMP"/>
    <property type="match status" value="1"/>
</dbReference>
<dbReference type="InterPro" id="IPR003661">
    <property type="entry name" value="HisK_dim/P_dom"/>
</dbReference>
<dbReference type="GO" id="GO:0005886">
    <property type="term" value="C:plasma membrane"/>
    <property type="evidence" value="ECO:0007669"/>
    <property type="project" value="UniProtKB-SubCell"/>
</dbReference>
<feature type="domain" description="HAMP" evidence="17">
    <location>
        <begin position="203"/>
        <end position="255"/>
    </location>
</feature>
<evidence type="ECO:0000256" key="1">
    <source>
        <dbReference type="ARBA" id="ARBA00000085"/>
    </source>
</evidence>
<dbReference type="SUPFAM" id="SSF158472">
    <property type="entry name" value="HAMP domain-like"/>
    <property type="match status" value="1"/>
</dbReference>
<dbReference type="PROSITE" id="PS50885">
    <property type="entry name" value="HAMP"/>
    <property type="match status" value="1"/>
</dbReference>
<dbReference type="InterPro" id="IPR036097">
    <property type="entry name" value="HisK_dim/P_sf"/>
</dbReference>
<dbReference type="EMBL" id="BNAB01000014">
    <property type="protein sequence ID" value="GHE03972.1"/>
    <property type="molecule type" value="Genomic_DNA"/>
</dbReference>
<dbReference type="PANTHER" id="PTHR44936">
    <property type="entry name" value="SENSOR PROTEIN CREC"/>
    <property type="match status" value="1"/>
</dbReference>
<keyword evidence="8 15" id="KW-0812">Transmembrane</keyword>
<dbReference type="AlphaFoldDB" id="A0AAN4UU20"/>
<proteinExistence type="predicted"/>
<evidence type="ECO:0000256" key="14">
    <source>
        <dbReference type="ARBA" id="ARBA00023136"/>
    </source>
</evidence>
<dbReference type="Pfam" id="PF00512">
    <property type="entry name" value="HisKA"/>
    <property type="match status" value="1"/>
</dbReference>
<keyword evidence="6" id="KW-0597">Phosphoprotein</keyword>
<name>A0AAN4UU20_9RHOB</name>
<evidence type="ECO:0000259" key="17">
    <source>
        <dbReference type="PROSITE" id="PS50885"/>
    </source>
</evidence>
<dbReference type="InterPro" id="IPR005467">
    <property type="entry name" value="His_kinase_dom"/>
</dbReference>
<reference evidence="18" key="1">
    <citation type="journal article" date="2014" name="Int. J. Syst. Evol. Microbiol.">
        <title>Complete genome sequence of Corynebacterium casei LMG S-19264T (=DSM 44701T), isolated from a smear-ripened cheese.</title>
        <authorList>
            <consortium name="US DOE Joint Genome Institute (JGI-PGF)"/>
            <person name="Walter F."/>
            <person name="Albersmeier A."/>
            <person name="Kalinowski J."/>
            <person name="Ruckert C."/>
        </authorList>
    </citation>
    <scope>NUCLEOTIDE SEQUENCE</scope>
    <source>
        <strain evidence="18">CGMCC 1.10859</strain>
    </source>
</reference>
<keyword evidence="11" id="KW-0067">ATP-binding</keyword>
<feature type="domain" description="Histidine kinase" evidence="16">
    <location>
        <begin position="263"/>
        <end position="461"/>
    </location>
</feature>
<evidence type="ECO:0000256" key="5">
    <source>
        <dbReference type="ARBA" id="ARBA00022519"/>
    </source>
</evidence>
<keyword evidence="14 15" id="KW-0472">Membrane</keyword>
<evidence type="ECO:0000256" key="3">
    <source>
        <dbReference type="ARBA" id="ARBA00012438"/>
    </source>
</evidence>
<dbReference type="SUPFAM" id="SSF55874">
    <property type="entry name" value="ATPase domain of HSP90 chaperone/DNA topoisomerase II/histidine kinase"/>
    <property type="match status" value="1"/>
</dbReference>
<dbReference type="SMART" id="SM00388">
    <property type="entry name" value="HisKA"/>
    <property type="match status" value="1"/>
</dbReference>
<protein>
    <recommendedName>
        <fullName evidence="3">histidine kinase</fullName>
        <ecNumber evidence="3">2.7.13.3</ecNumber>
    </recommendedName>
</protein>
<evidence type="ECO:0000256" key="12">
    <source>
        <dbReference type="ARBA" id="ARBA00022989"/>
    </source>
</evidence>
<dbReference type="Gene3D" id="1.10.287.130">
    <property type="match status" value="1"/>
</dbReference>
<dbReference type="Pfam" id="PF02518">
    <property type="entry name" value="HATPase_c"/>
    <property type="match status" value="1"/>
</dbReference>
<dbReference type="SUPFAM" id="SSF47384">
    <property type="entry name" value="Homodimeric domain of signal transducing histidine kinase"/>
    <property type="match status" value="1"/>
</dbReference>
<evidence type="ECO:0000256" key="13">
    <source>
        <dbReference type="ARBA" id="ARBA00023012"/>
    </source>
</evidence>
<gene>
    <name evidence="18" type="ORF">GCM10008024_29300</name>
    <name evidence="19" type="ORF">SAMN05444006_11450</name>
</gene>
<dbReference type="InterPro" id="IPR003660">
    <property type="entry name" value="HAMP_dom"/>
</dbReference>
<dbReference type="CDD" id="cd06225">
    <property type="entry name" value="HAMP"/>
    <property type="match status" value="1"/>
</dbReference>
<dbReference type="Proteomes" id="UP000634647">
    <property type="component" value="Unassembled WGS sequence"/>
</dbReference>
<comment type="caution">
    <text evidence="18">The sequence shown here is derived from an EMBL/GenBank/DDBJ whole genome shotgun (WGS) entry which is preliminary data.</text>
</comment>
<keyword evidence="13" id="KW-0902">Two-component regulatory system</keyword>
<reference evidence="19 20" key="2">
    <citation type="submission" date="2016-10" db="EMBL/GenBank/DDBJ databases">
        <authorList>
            <person name="Varghese N."/>
            <person name="Submissions S."/>
        </authorList>
    </citation>
    <scope>NUCLEOTIDE SEQUENCE [LARGE SCALE GENOMIC DNA]</scope>
    <source>
        <strain evidence="19 20">DSM 24802</strain>
    </source>
</reference>
<dbReference type="EC" id="2.7.13.3" evidence="3"/>
<dbReference type="PRINTS" id="PR00344">
    <property type="entry name" value="BCTRLSENSOR"/>
</dbReference>
<evidence type="ECO:0000256" key="15">
    <source>
        <dbReference type="SAM" id="Phobius"/>
    </source>
</evidence>
<evidence type="ECO:0000256" key="11">
    <source>
        <dbReference type="ARBA" id="ARBA00022840"/>
    </source>
</evidence>
<keyword evidence="4" id="KW-1003">Cell membrane</keyword>
<dbReference type="CDD" id="cd00075">
    <property type="entry name" value="HATPase"/>
    <property type="match status" value="1"/>
</dbReference>
<reference evidence="18" key="3">
    <citation type="submission" date="2023-06" db="EMBL/GenBank/DDBJ databases">
        <authorList>
            <person name="Sun Q."/>
            <person name="Zhou Y."/>
        </authorList>
    </citation>
    <scope>NUCLEOTIDE SEQUENCE</scope>
    <source>
        <strain evidence="18">CGMCC 1.10859</strain>
    </source>
</reference>
<evidence type="ECO:0000313" key="19">
    <source>
        <dbReference type="EMBL" id="SDX34805.1"/>
    </source>
</evidence>
<dbReference type="Gene3D" id="3.30.565.10">
    <property type="entry name" value="Histidine kinase-like ATPase, C-terminal domain"/>
    <property type="match status" value="1"/>
</dbReference>
<keyword evidence="9" id="KW-0547">Nucleotide-binding</keyword>
<dbReference type="CDD" id="cd00082">
    <property type="entry name" value="HisKA"/>
    <property type="match status" value="1"/>
</dbReference>
<dbReference type="PROSITE" id="PS50109">
    <property type="entry name" value="HIS_KIN"/>
    <property type="match status" value="1"/>
</dbReference>
<evidence type="ECO:0000256" key="6">
    <source>
        <dbReference type="ARBA" id="ARBA00022553"/>
    </source>
</evidence>
<dbReference type="Gene3D" id="1.10.8.500">
    <property type="entry name" value="HAMP domain in histidine kinase"/>
    <property type="match status" value="1"/>
</dbReference>
<accession>A0AAN4UU20</accession>
<dbReference type="GO" id="GO:0005524">
    <property type="term" value="F:ATP binding"/>
    <property type="evidence" value="ECO:0007669"/>
    <property type="project" value="UniProtKB-KW"/>
</dbReference>
<evidence type="ECO:0000313" key="18">
    <source>
        <dbReference type="EMBL" id="GHE03972.1"/>
    </source>
</evidence>
<dbReference type="InterPro" id="IPR003594">
    <property type="entry name" value="HATPase_dom"/>
</dbReference>
<organism evidence="18 21">
    <name type="scientific">Allgaiera indica</name>
    <dbReference type="NCBI Taxonomy" id="765699"/>
    <lineage>
        <taxon>Bacteria</taxon>
        <taxon>Pseudomonadati</taxon>
        <taxon>Pseudomonadota</taxon>
        <taxon>Alphaproteobacteria</taxon>
        <taxon>Rhodobacterales</taxon>
        <taxon>Paracoccaceae</taxon>
        <taxon>Allgaiera</taxon>
    </lineage>
</organism>
<dbReference type="Proteomes" id="UP000199541">
    <property type="component" value="Unassembled WGS sequence"/>
</dbReference>
<dbReference type="InterPro" id="IPR050980">
    <property type="entry name" value="2C_sensor_his_kinase"/>
</dbReference>
<keyword evidence="20" id="KW-1185">Reference proteome</keyword>
<evidence type="ECO:0000313" key="21">
    <source>
        <dbReference type="Proteomes" id="UP000634647"/>
    </source>
</evidence>
<dbReference type="EMBL" id="FNOB01000014">
    <property type="protein sequence ID" value="SDX34805.1"/>
    <property type="molecule type" value="Genomic_DNA"/>
</dbReference>
<evidence type="ECO:0000256" key="10">
    <source>
        <dbReference type="ARBA" id="ARBA00022777"/>
    </source>
</evidence>